<dbReference type="EMBL" id="BMPE01000021">
    <property type="protein sequence ID" value="GGL15674.1"/>
    <property type="molecule type" value="Genomic_DNA"/>
</dbReference>
<sequence>MRDLTLTGAHGGTLTVRRAGTRTRILISGTGAGNTTLDDYTHEQIRQLRDVLSEWLAQQGRGDQ</sequence>
<proteinExistence type="predicted"/>
<keyword evidence="2" id="KW-1185">Reference proteome</keyword>
<reference evidence="2" key="1">
    <citation type="journal article" date="2019" name="Int. J. Syst. Evol. Microbiol.">
        <title>The Global Catalogue of Microorganisms (GCM) 10K type strain sequencing project: providing services to taxonomists for standard genome sequencing and annotation.</title>
        <authorList>
            <consortium name="The Broad Institute Genomics Platform"/>
            <consortium name="The Broad Institute Genome Sequencing Center for Infectious Disease"/>
            <person name="Wu L."/>
            <person name="Ma J."/>
        </authorList>
    </citation>
    <scope>NUCLEOTIDE SEQUENCE [LARGE SCALE GENOMIC DNA]</scope>
    <source>
        <strain evidence="2">JCM 19173</strain>
    </source>
</reference>
<gene>
    <name evidence="1" type="ORF">GCM10010844_38260</name>
</gene>
<accession>A0ABQ2FQ21</accession>
<dbReference type="RefSeq" id="WP_189070582.1">
    <property type="nucleotide sequence ID" value="NZ_BMPE01000021.1"/>
</dbReference>
<organism evidence="1 2">
    <name type="scientific">Deinococcus radiotolerans</name>
    <dbReference type="NCBI Taxonomy" id="1309407"/>
    <lineage>
        <taxon>Bacteria</taxon>
        <taxon>Thermotogati</taxon>
        <taxon>Deinococcota</taxon>
        <taxon>Deinococci</taxon>
        <taxon>Deinococcales</taxon>
        <taxon>Deinococcaceae</taxon>
        <taxon>Deinococcus</taxon>
    </lineage>
</organism>
<protein>
    <submittedName>
        <fullName evidence="1">Uncharacterized protein</fullName>
    </submittedName>
</protein>
<evidence type="ECO:0000313" key="2">
    <source>
        <dbReference type="Proteomes" id="UP000604341"/>
    </source>
</evidence>
<evidence type="ECO:0000313" key="1">
    <source>
        <dbReference type="EMBL" id="GGL15674.1"/>
    </source>
</evidence>
<dbReference type="Proteomes" id="UP000604341">
    <property type="component" value="Unassembled WGS sequence"/>
</dbReference>
<comment type="caution">
    <text evidence="1">The sequence shown here is derived from an EMBL/GenBank/DDBJ whole genome shotgun (WGS) entry which is preliminary data.</text>
</comment>
<name>A0ABQ2FQ21_9DEIO</name>